<dbReference type="GeneID" id="58721688"/>
<evidence type="ECO:0000313" key="3">
    <source>
        <dbReference type="EMBL" id="MBC1300375.1"/>
    </source>
</evidence>
<comment type="caution">
    <text evidence="3">The sequence shown here is derived from an EMBL/GenBank/DDBJ whole genome shotgun (WGS) entry which is preliminary data.</text>
</comment>
<name>A0ABR6S1V5_ANAVA</name>
<dbReference type="InterPro" id="IPR001119">
    <property type="entry name" value="SLH_dom"/>
</dbReference>
<keyword evidence="1" id="KW-0732">Signal</keyword>
<dbReference type="EMBL" id="JACKZP010000001">
    <property type="protein sequence ID" value="MBC1300375.1"/>
    <property type="molecule type" value="Genomic_DNA"/>
</dbReference>
<evidence type="ECO:0000313" key="4">
    <source>
        <dbReference type="Proteomes" id="UP000570851"/>
    </source>
</evidence>
<gene>
    <name evidence="3" type="ORF">GNE12_00410</name>
</gene>
<accession>A0ABR6S1V5</accession>
<dbReference type="RefSeq" id="WP_011320822.1">
    <property type="nucleotide sequence ID" value="NZ_JACKZP010000001.1"/>
</dbReference>
<dbReference type="NCBIfam" id="NF033921">
    <property type="entry name" value="por_somb"/>
    <property type="match status" value="1"/>
</dbReference>
<comment type="similarity">
    <text evidence="1">Belongs to the OprB family.</text>
</comment>
<proteinExistence type="inferred from homology"/>
<dbReference type="Pfam" id="PF00395">
    <property type="entry name" value="SLH"/>
    <property type="match status" value="1"/>
</dbReference>
<feature type="chain" id="PRO_5045005547" evidence="1">
    <location>
        <begin position="29"/>
        <end position="600"/>
    </location>
</feature>
<feature type="domain" description="SLH" evidence="2">
    <location>
        <begin position="102"/>
        <end position="166"/>
    </location>
</feature>
<dbReference type="PANTHER" id="PTHR43308:SF1">
    <property type="entry name" value="OUTER MEMBRANE PROTEIN ALPHA"/>
    <property type="match status" value="1"/>
</dbReference>
<dbReference type="InterPro" id="IPR051465">
    <property type="entry name" value="Cell_Envelope_Struct_Comp"/>
</dbReference>
<dbReference type="PANTHER" id="PTHR43308">
    <property type="entry name" value="OUTER MEMBRANE PROTEIN ALPHA-RELATED"/>
    <property type="match status" value="1"/>
</dbReference>
<reference evidence="3 4" key="1">
    <citation type="submission" date="2019-11" db="EMBL/GenBank/DDBJ databases">
        <title>Comparison of genomes from free-living endosymbiotic cyanobacteria isolated from Azolla.</title>
        <authorList>
            <person name="Thiel T."/>
            <person name="Pratte B."/>
        </authorList>
    </citation>
    <scope>NUCLEOTIDE SEQUENCE [LARGE SCALE GENOMIC DNA]</scope>
    <source>
        <strain evidence="3 4">N2B</strain>
    </source>
</reference>
<dbReference type="Proteomes" id="UP000570851">
    <property type="component" value="Unassembled WGS sequence"/>
</dbReference>
<evidence type="ECO:0000259" key="2">
    <source>
        <dbReference type="PROSITE" id="PS51272"/>
    </source>
</evidence>
<dbReference type="InterPro" id="IPR007049">
    <property type="entry name" value="Carb-sel_porin_OprB"/>
</dbReference>
<dbReference type="PROSITE" id="PS51272">
    <property type="entry name" value="SLH"/>
    <property type="match status" value="1"/>
</dbReference>
<dbReference type="InterPro" id="IPR047684">
    <property type="entry name" value="Por_som-like"/>
</dbReference>
<dbReference type="Pfam" id="PF04966">
    <property type="entry name" value="OprB"/>
    <property type="match status" value="1"/>
</dbReference>
<feature type="signal peptide" evidence="1">
    <location>
        <begin position="1"/>
        <end position="28"/>
    </location>
</feature>
<protein>
    <submittedName>
        <fullName evidence="3">Carbohydrate porin</fullName>
    </submittedName>
</protein>
<keyword evidence="4" id="KW-1185">Reference proteome</keyword>
<evidence type="ECO:0000256" key="1">
    <source>
        <dbReference type="RuleBase" id="RU363072"/>
    </source>
</evidence>
<organism evidence="3 4">
    <name type="scientific">Trichormus variabilis N2B</name>
    <dbReference type="NCBI Taxonomy" id="2681315"/>
    <lineage>
        <taxon>Bacteria</taxon>
        <taxon>Bacillati</taxon>
        <taxon>Cyanobacteriota</taxon>
        <taxon>Cyanophyceae</taxon>
        <taxon>Nostocales</taxon>
        <taxon>Nostocaceae</taxon>
        <taxon>Trichormus</taxon>
    </lineage>
</organism>
<sequence>MFKILWNCGLVVPALFNVLFILSSGAMAEAPPQAIAPETLNLSESKSGIEETSSNSVTQAESNQIANVEVIGAPDYLLSQTENLFSQEDITDEENPIEQVTSVSQLSDIQPTDWAFQALQSLVERYGAIAGYTDGTFKGDRALTRYEFAAGLNTALDRFNQIIANSTADLVRQEDLDTIKKLREEFSTELAALRGRLDTVDAKLETIEKQQFSTTVKLTGRAQIVIGSLFAGNNVITGRPAPRVVTQQGSVSLRLNASFTGKDSLGITLGGGNIQSLGQTRAGLLGTFDGRTADNSSITRPPNDISVSGVRYRFPFGSNTQVNIYALSDGANELGFTVPINPYFESSLATGSNGISRFSRRALVYQYGDAGGGIAVLHRLNQQFQLGVAYSAPNANNPGPNTGFFTGRYLALGQILYTSPQRNFRAALTYVNTYSPPNAQGLSGTNFGPAAGSNLVNSTVAGTGTVANLYGVQAFYQFSPKFAMNGWVSYGAHRYLGRGDGRAMDWAVGMSFPDLGKKGSLGGLFVGMAPTLISLGKNVNLGAGLGQADKDLSLHIEGFYQYKINDKIDITPGFIWVTAPDSNANNPDSVYAWIRTTYRF</sequence>